<feature type="region of interest" description="Disordered" evidence="1">
    <location>
        <begin position="91"/>
        <end position="110"/>
    </location>
</feature>
<dbReference type="EMBL" id="MKKU01000001">
    <property type="protein sequence ID" value="RNF27693.1"/>
    <property type="molecule type" value="Genomic_DNA"/>
</dbReference>
<evidence type="ECO:0000256" key="1">
    <source>
        <dbReference type="SAM" id="MobiDB-lite"/>
    </source>
</evidence>
<accession>A0A3R7NVE0</accession>
<sequence length="110" mass="12551">MPSLWTAVGRLRPFSCCTLSRSSSCWRSCPKPRPCNACRRQRRLRWRPTTTPPLHLARCLATPGACSASRTPRSARFPSCTRDSPGFWRRQRGGRWRTTSASWRPSRSGC</sequence>
<comment type="caution">
    <text evidence="2">The sequence shown here is derived from an EMBL/GenBank/DDBJ whole genome shotgun (WGS) entry which is preliminary data.</text>
</comment>
<organism evidence="2 3">
    <name type="scientific">Trypanosoma conorhini</name>
    <dbReference type="NCBI Taxonomy" id="83891"/>
    <lineage>
        <taxon>Eukaryota</taxon>
        <taxon>Discoba</taxon>
        <taxon>Euglenozoa</taxon>
        <taxon>Kinetoplastea</taxon>
        <taxon>Metakinetoplastina</taxon>
        <taxon>Trypanosomatida</taxon>
        <taxon>Trypanosomatidae</taxon>
        <taxon>Trypanosoma</taxon>
    </lineage>
</organism>
<evidence type="ECO:0000313" key="2">
    <source>
        <dbReference type="EMBL" id="RNF27693.1"/>
    </source>
</evidence>
<dbReference type="GeneID" id="40313688"/>
<feature type="compositionally biased region" description="Polar residues" evidence="1">
    <location>
        <begin position="100"/>
        <end position="110"/>
    </location>
</feature>
<name>A0A3R7NVE0_9TRYP</name>
<keyword evidence="3" id="KW-1185">Reference proteome</keyword>
<dbReference type="RefSeq" id="XP_029232899.1">
    <property type="nucleotide sequence ID" value="XM_029367026.1"/>
</dbReference>
<proteinExistence type="predicted"/>
<gene>
    <name evidence="2" type="ORF">Tco025E_00077</name>
</gene>
<reference evidence="2 3" key="1">
    <citation type="journal article" date="2018" name="BMC Genomics">
        <title>Genomic comparison of Trypanosoma conorhini and Trypanosoma rangeli to Trypanosoma cruzi strains of high and low virulence.</title>
        <authorList>
            <person name="Bradwell K.R."/>
            <person name="Koparde V.N."/>
            <person name="Matveyev A.V."/>
            <person name="Serrano M.G."/>
            <person name="Alves J.M."/>
            <person name="Parikh H."/>
            <person name="Huang B."/>
            <person name="Lee V."/>
            <person name="Espinosa-Alvarez O."/>
            <person name="Ortiz P.A."/>
            <person name="Costa-Martins A.G."/>
            <person name="Teixeira M.M."/>
            <person name="Buck G.A."/>
        </authorList>
    </citation>
    <scope>NUCLEOTIDE SEQUENCE [LARGE SCALE GENOMIC DNA]</scope>
    <source>
        <strain evidence="2 3">025E</strain>
    </source>
</reference>
<evidence type="ECO:0000313" key="3">
    <source>
        <dbReference type="Proteomes" id="UP000284403"/>
    </source>
</evidence>
<protein>
    <submittedName>
        <fullName evidence="2">Uncharacterized protein</fullName>
    </submittedName>
</protein>
<dbReference type="Proteomes" id="UP000284403">
    <property type="component" value="Unassembled WGS sequence"/>
</dbReference>
<dbReference type="AlphaFoldDB" id="A0A3R7NVE0"/>